<gene>
    <name evidence="2" type="ORF">NNL38_08450</name>
</gene>
<dbReference type="Proteomes" id="UP001057998">
    <property type="component" value="Chromosome 1"/>
</dbReference>
<feature type="region of interest" description="Disordered" evidence="1">
    <location>
        <begin position="228"/>
        <end position="251"/>
    </location>
</feature>
<proteinExistence type="predicted"/>
<feature type="region of interest" description="Disordered" evidence="1">
    <location>
        <begin position="93"/>
        <end position="165"/>
    </location>
</feature>
<feature type="compositionally biased region" description="Basic residues" evidence="1">
    <location>
        <begin position="152"/>
        <end position="161"/>
    </location>
</feature>
<evidence type="ECO:0000313" key="3">
    <source>
        <dbReference type="Proteomes" id="UP001057998"/>
    </source>
</evidence>
<protein>
    <submittedName>
        <fullName evidence="2">Helix-turn-helix domain-containing protein</fullName>
    </submittedName>
</protein>
<feature type="compositionally biased region" description="Polar residues" evidence="1">
    <location>
        <begin position="102"/>
        <end position="118"/>
    </location>
</feature>
<reference evidence="2" key="1">
    <citation type="submission" date="2022-07" db="EMBL/GenBank/DDBJ databases">
        <title>Genome sequencing of Photobacterium atrarenae GJH2-4.</title>
        <authorList>
            <person name="Park S.-J."/>
        </authorList>
    </citation>
    <scope>NUCLEOTIDE SEQUENCE</scope>
    <source>
        <strain evidence="2">GJH2-4</strain>
    </source>
</reference>
<keyword evidence="3" id="KW-1185">Reference proteome</keyword>
<accession>A0ABY5GC46</accession>
<sequence length="251" mass="27955">MSVRIMSKVWDDPTFRGSTKLIMLCLADFANDEGCCWPSMNRIAQKCGVSISTLKSQLNKLCDSGHIRKETRKKVTSSGEITNDTNLYWIVTESLGGPESDPGQNSPRPKSDPGQNSAPGRPKSGPKPSLDPSISHSNTPVVPKTAEAKTRKADRKPKKRAGTLPGDFTITDDMADWYARQSEFIIDINEATDRWKDAMLSKQIKYVDWSAAWRNGMRNANKWALERESRPQGRVNSFAGQNYSAPEGFRS</sequence>
<organism evidence="2 3">
    <name type="scientific">Photobacterium atrarenae</name>
    <dbReference type="NCBI Taxonomy" id="865757"/>
    <lineage>
        <taxon>Bacteria</taxon>
        <taxon>Pseudomonadati</taxon>
        <taxon>Pseudomonadota</taxon>
        <taxon>Gammaproteobacteria</taxon>
        <taxon>Vibrionales</taxon>
        <taxon>Vibrionaceae</taxon>
        <taxon>Photobacterium</taxon>
    </lineage>
</organism>
<dbReference type="RefSeq" id="WP_255387623.1">
    <property type="nucleotide sequence ID" value="NZ_CP101508.1"/>
</dbReference>
<evidence type="ECO:0000256" key="1">
    <source>
        <dbReference type="SAM" id="MobiDB-lite"/>
    </source>
</evidence>
<dbReference type="EMBL" id="CP101508">
    <property type="protein sequence ID" value="UTV26411.1"/>
    <property type="molecule type" value="Genomic_DNA"/>
</dbReference>
<feature type="compositionally biased region" description="Polar residues" evidence="1">
    <location>
        <begin position="234"/>
        <end position="244"/>
    </location>
</feature>
<dbReference type="Pfam" id="PF13730">
    <property type="entry name" value="HTH_36"/>
    <property type="match status" value="1"/>
</dbReference>
<dbReference type="InterPro" id="IPR036388">
    <property type="entry name" value="WH-like_DNA-bd_sf"/>
</dbReference>
<dbReference type="Gene3D" id="1.10.10.10">
    <property type="entry name" value="Winged helix-like DNA-binding domain superfamily/Winged helix DNA-binding domain"/>
    <property type="match status" value="1"/>
</dbReference>
<name>A0ABY5GC46_9GAMM</name>
<evidence type="ECO:0000313" key="2">
    <source>
        <dbReference type="EMBL" id="UTV26411.1"/>
    </source>
</evidence>